<organism evidence="2 3">
    <name type="scientific">Streptomyces axinellae</name>
    <dbReference type="NCBI Taxonomy" id="552788"/>
    <lineage>
        <taxon>Bacteria</taxon>
        <taxon>Bacillati</taxon>
        <taxon>Actinomycetota</taxon>
        <taxon>Actinomycetes</taxon>
        <taxon>Kitasatosporales</taxon>
        <taxon>Streptomycetaceae</taxon>
        <taxon>Streptomyces</taxon>
    </lineage>
</organism>
<dbReference type="EMBL" id="BAAARJ010000014">
    <property type="protein sequence ID" value="GAA2624874.1"/>
    <property type="molecule type" value="Genomic_DNA"/>
</dbReference>
<feature type="compositionally biased region" description="Low complexity" evidence="1">
    <location>
        <begin position="23"/>
        <end position="35"/>
    </location>
</feature>
<proteinExistence type="predicted"/>
<evidence type="ECO:0000313" key="3">
    <source>
        <dbReference type="Proteomes" id="UP001501447"/>
    </source>
</evidence>
<gene>
    <name evidence="2" type="ORF">GCM10009863_44310</name>
</gene>
<evidence type="ECO:0000256" key="1">
    <source>
        <dbReference type="SAM" id="MobiDB-lite"/>
    </source>
</evidence>
<protein>
    <submittedName>
        <fullName evidence="2">Uncharacterized protein</fullName>
    </submittedName>
</protein>
<feature type="region of interest" description="Disordered" evidence="1">
    <location>
        <begin position="23"/>
        <end position="72"/>
    </location>
</feature>
<evidence type="ECO:0000313" key="2">
    <source>
        <dbReference type="EMBL" id="GAA2624874.1"/>
    </source>
</evidence>
<comment type="caution">
    <text evidence="2">The sequence shown here is derived from an EMBL/GenBank/DDBJ whole genome shotgun (WGS) entry which is preliminary data.</text>
</comment>
<reference evidence="3" key="1">
    <citation type="journal article" date="2019" name="Int. J. Syst. Evol. Microbiol.">
        <title>The Global Catalogue of Microorganisms (GCM) 10K type strain sequencing project: providing services to taxonomists for standard genome sequencing and annotation.</title>
        <authorList>
            <consortium name="The Broad Institute Genomics Platform"/>
            <consortium name="The Broad Institute Genome Sequencing Center for Infectious Disease"/>
            <person name="Wu L."/>
            <person name="Ma J."/>
        </authorList>
    </citation>
    <scope>NUCLEOTIDE SEQUENCE [LARGE SCALE GENOMIC DNA]</scope>
    <source>
        <strain evidence="3">JCM 16373</strain>
    </source>
</reference>
<keyword evidence="3" id="KW-1185">Reference proteome</keyword>
<dbReference type="Proteomes" id="UP001501447">
    <property type="component" value="Unassembled WGS sequence"/>
</dbReference>
<feature type="compositionally biased region" description="Gly residues" evidence="1">
    <location>
        <begin position="36"/>
        <end position="48"/>
    </location>
</feature>
<sequence length="125" mass="12408">MSIRQGACSPGRCVWTSYGWRAAAPSSGSRAAPTGGAAGTGGGGGGDGTAETGAGVVRPAGALHPAPYARRGTHWRASGPAAVRGWNVAVFGAGHMGPAQLAPLHRALRKSFEDAKNEPGAADFS</sequence>
<accession>A0ABP6CUM4</accession>
<name>A0ABP6CUM4_9ACTN</name>